<evidence type="ECO:0000256" key="2">
    <source>
        <dbReference type="ARBA" id="ARBA00023186"/>
    </source>
</evidence>
<feature type="compositionally biased region" description="Basic and acidic residues" evidence="4">
    <location>
        <begin position="198"/>
        <end position="208"/>
    </location>
</feature>
<accession>A0ABU6VJB1</accession>
<feature type="domain" description="Histone chaperone" evidence="5">
    <location>
        <begin position="163"/>
        <end position="198"/>
    </location>
</feature>
<evidence type="ECO:0000313" key="7">
    <source>
        <dbReference type="Proteomes" id="UP001341840"/>
    </source>
</evidence>
<proteinExistence type="predicted"/>
<feature type="region of interest" description="Disordered" evidence="4">
    <location>
        <begin position="1"/>
        <end position="167"/>
    </location>
</feature>
<dbReference type="Proteomes" id="UP001341840">
    <property type="component" value="Unassembled WGS sequence"/>
</dbReference>
<evidence type="ECO:0000313" key="6">
    <source>
        <dbReference type="EMBL" id="MED6172738.1"/>
    </source>
</evidence>
<feature type="compositionally biased region" description="Basic and acidic residues" evidence="4">
    <location>
        <begin position="154"/>
        <end position="167"/>
    </location>
</feature>
<feature type="compositionally biased region" description="Basic and acidic residues" evidence="4">
    <location>
        <begin position="428"/>
        <end position="437"/>
    </location>
</feature>
<comment type="caution">
    <text evidence="6">The sequence shown here is derived from an EMBL/GenBank/DDBJ whole genome shotgun (WGS) entry which is preliminary data.</text>
</comment>
<gene>
    <name evidence="6" type="ORF">PIB30_052799</name>
</gene>
<feature type="region of interest" description="Disordered" evidence="4">
    <location>
        <begin position="183"/>
        <end position="235"/>
    </location>
</feature>
<evidence type="ECO:0000256" key="1">
    <source>
        <dbReference type="ARBA" id="ARBA00004123"/>
    </source>
</evidence>
<keyword evidence="2" id="KW-0143">Chaperone</keyword>
<feature type="region of interest" description="Disordered" evidence="4">
    <location>
        <begin position="400"/>
        <end position="437"/>
    </location>
</feature>
<comment type="subcellular location">
    <subcellularLocation>
        <location evidence="1">Nucleus</location>
    </subcellularLocation>
</comment>
<protein>
    <recommendedName>
        <fullName evidence="5">Histone chaperone domain-containing protein</fullName>
    </recommendedName>
</protein>
<dbReference type="InterPro" id="IPR019098">
    <property type="entry name" value="Histone_chaperone_domain_CHZ"/>
</dbReference>
<keyword evidence="3" id="KW-0539">Nucleus</keyword>
<organism evidence="6 7">
    <name type="scientific">Stylosanthes scabra</name>
    <dbReference type="NCBI Taxonomy" id="79078"/>
    <lineage>
        <taxon>Eukaryota</taxon>
        <taxon>Viridiplantae</taxon>
        <taxon>Streptophyta</taxon>
        <taxon>Embryophyta</taxon>
        <taxon>Tracheophyta</taxon>
        <taxon>Spermatophyta</taxon>
        <taxon>Magnoliopsida</taxon>
        <taxon>eudicotyledons</taxon>
        <taxon>Gunneridae</taxon>
        <taxon>Pentapetalae</taxon>
        <taxon>rosids</taxon>
        <taxon>fabids</taxon>
        <taxon>Fabales</taxon>
        <taxon>Fabaceae</taxon>
        <taxon>Papilionoideae</taxon>
        <taxon>50 kb inversion clade</taxon>
        <taxon>dalbergioids sensu lato</taxon>
        <taxon>Dalbergieae</taxon>
        <taxon>Pterocarpus clade</taxon>
        <taxon>Stylosanthes</taxon>
    </lineage>
</organism>
<evidence type="ECO:0000259" key="5">
    <source>
        <dbReference type="SMART" id="SM01082"/>
    </source>
</evidence>
<dbReference type="EMBL" id="JASCZI010151421">
    <property type="protein sequence ID" value="MED6172738.1"/>
    <property type="molecule type" value="Genomic_DNA"/>
</dbReference>
<feature type="compositionally biased region" description="Basic and acidic residues" evidence="4">
    <location>
        <begin position="8"/>
        <end position="20"/>
    </location>
</feature>
<keyword evidence="7" id="KW-1185">Reference proteome</keyword>
<feature type="compositionally biased region" description="Basic and acidic residues" evidence="4">
    <location>
        <begin position="31"/>
        <end position="60"/>
    </location>
</feature>
<name>A0ABU6VJB1_9FABA</name>
<dbReference type="SMART" id="SM01082">
    <property type="entry name" value="CHZ"/>
    <property type="match status" value="2"/>
</dbReference>
<feature type="compositionally biased region" description="Basic and acidic residues" evidence="4">
    <location>
        <begin position="88"/>
        <end position="98"/>
    </location>
</feature>
<feature type="domain" description="Histone chaperone" evidence="5">
    <location>
        <begin position="53"/>
        <end position="88"/>
    </location>
</feature>
<dbReference type="PANTHER" id="PTHR34835">
    <property type="entry name" value="OS07G0283600 PROTEIN-RELATED"/>
    <property type="match status" value="1"/>
</dbReference>
<evidence type="ECO:0000256" key="3">
    <source>
        <dbReference type="ARBA" id="ARBA00023242"/>
    </source>
</evidence>
<sequence>MLRAPYVSEKEPGYDCDAPKEVGANVATTQEPKEGECQSKEETEIIREVERTKKRDRNFEGIDLSNIISSPPERSGTTFPSRPPPEPKVPDEINRNDVNDSGNANIDNEEDEENQDNTTCISDCLPEPGYDGDAPKEVGANVATTQEPKQGECQSKEVTEITKERDRNFEGIDLSNIISSLPKRSRTTFSSRPPPESKVPDEINRNDVNDSGNVNNDNEEDEESQDNTGKRIPSKIKTAKLTEEDKKIIKEFENETKKFLCATTSSKIPRSHLPAILNISNISKKNWAERVHSFLLNGIKTYRLRNNKSVDGCLYALMIIYFHELEEFEKKPAESSTRQPWIHHWTRKRIQKRVAIESKHATGLIVQAKMKDDKKKGKTQKKKRVVQDEIEIDSDYENVADQEQTRKGEARKKQKRSNSLQISKQRKASHEGMKEQYKLKRKQLRSLKIIFHNALLEIDL</sequence>
<evidence type="ECO:0000256" key="4">
    <source>
        <dbReference type="SAM" id="MobiDB-lite"/>
    </source>
</evidence>
<reference evidence="6 7" key="1">
    <citation type="journal article" date="2023" name="Plants (Basel)">
        <title>Bridging the Gap: Combining Genomics and Transcriptomics Approaches to Understand Stylosanthes scabra, an Orphan Legume from the Brazilian Caatinga.</title>
        <authorList>
            <person name="Ferreira-Neto J.R.C."/>
            <person name="da Silva M.D."/>
            <person name="Binneck E."/>
            <person name="de Melo N.F."/>
            <person name="da Silva R.H."/>
            <person name="de Melo A.L.T.M."/>
            <person name="Pandolfi V."/>
            <person name="Bustamante F.O."/>
            <person name="Brasileiro-Vidal A.C."/>
            <person name="Benko-Iseppon A.M."/>
        </authorList>
    </citation>
    <scope>NUCLEOTIDE SEQUENCE [LARGE SCALE GENOMIC DNA]</scope>
    <source>
        <tissue evidence="6">Leaves</tissue>
    </source>
</reference>